<dbReference type="GO" id="GO:0006355">
    <property type="term" value="P:regulation of DNA-templated transcription"/>
    <property type="evidence" value="ECO:0007669"/>
    <property type="project" value="InterPro"/>
</dbReference>
<evidence type="ECO:0000313" key="3">
    <source>
        <dbReference type="Proteomes" id="UP001186944"/>
    </source>
</evidence>
<feature type="compositionally biased region" description="Polar residues" evidence="1">
    <location>
        <begin position="88"/>
        <end position="99"/>
    </location>
</feature>
<feature type="region of interest" description="Disordered" evidence="1">
    <location>
        <begin position="196"/>
        <end position="257"/>
    </location>
</feature>
<protein>
    <recommendedName>
        <fullName evidence="4">SAP30-binding protein</fullName>
    </recommendedName>
</protein>
<feature type="compositionally biased region" description="Basic and acidic residues" evidence="1">
    <location>
        <begin position="196"/>
        <end position="209"/>
    </location>
</feature>
<dbReference type="Proteomes" id="UP001186944">
    <property type="component" value="Unassembled WGS sequence"/>
</dbReference>
<dbReference type="EMBL" id="VSWD01000005">
    <property type="protein sequence ID" value="KAK3101563.1"/>
    <property type="molecule type" value="Genomic_DNA"/>
</dbReference>
<evidence type="ECO:0000256" key="1">
    <source>
        <dbReference type="SAM" id="MobiDB-lite"/>
    </source>
</evidence>
<reference evidence="2" key="1">
    <citation type="submission" date="2019-08" db="EMBL/GenBank/DDBJ databases">
        <title>The improved chromosome-level genome for the pearl oyster Pinctada fucata martensii using PacBio sequencing and Hi-C.</title>
        <authorList>
            <person name="Zheng Z."/>
        </authorList>
    </citation>
    <scope>NUCLEOTIDE SEQUENCE</scope>
    <source>
        <strain evidence="2">ZZ-2019</strain>
        <tissue evidence="2">Adductor muscle</tissue>
    </source>
</reference>
<dbReference type="AlphaFoldDB" id="A0AA88YBD4"/>
<dbReference type="PANTHER" id="PTHR13464">
    <property type="entry name" value="TRANSCRIPTIONAL REGULATOR PROTEIN HCNGP"/>
    <property type="match status" value="1"/>
</dbReference>
<evidence type="ECO:0000313" key="2">
    <source>
        <dbReference type="EMBL" id="KAK3101563.1"/>
    </source>
</evidence>
<gene>
    <name evidence="2" type="ORF">FSP39_004518</name>
</gene>
<organism evidence="2 3">
    <name type="scientific">Pinctada imbricata</name>
    <name type="common">Atlantic pearl-oyster</name>
    <name type="synonym">Pinctada martensii</name>
    <dbReference type="NCBI Taxonomy" id="66713"/>
    <lineage>
        <taxon>Eukaryota</taxon>
        <taxon>Metazoa</taxon>
        <taxon>Spiralia</taxon>
        <taxon>Lophotrochozoa</taxon>
        <taxon>Mollusca</taxon>
        <taxon>Bivalvia</taxon>
        <taxon>Autobranchia</taxon>
        <taxon>Pteriomorphia</taxon>
        <taxon>Pterioida</taxon>
        <taxon>Pterioidea</taxon>
        <taxon>Pteriidae</taxon>
        <taxon>Pinctada</taxon>
    </lineage>
</organism>
<feature type="compositionally biased region" description="Basic and acidic residues" evidence="1">
    <location>
        <begin position="17"/>
        <end position="29"/>
    </location>
</feature>
<evidence type="ECO:0008006" key="4">
    <source>
        <dbReference type="Google" id="ProtNLM"/>
    </source>
</evidence>
<dbReference type="PANTHER" id="PTHR13464:SF0">
    <property type="entry name" value="SAP30-BINDING PROTEIN"/>
    <property type="match status" value="1"/>
</dbReference>
<dbReference type="Pfam" id="PF07818">
    <property type="entry name" value="HCNGP"/>
    <property type="match status" value="1"/>
</dbReference>
<feature type="region of interest" description="Disordered" evidence="1">
    <location>
        <begin position="1"/>
        <end position="118"/>
    </location>
</feature>
<dbReference type="InterPro" id="IPR012479">
    <property type="entry name" value="SAP30BP"/>
</dbReference>
<feature type="compositionally biased region" description="Low complexity" evidence="1">
    <location>
        <begin position="52"/>
        <end position="69"/>
    </location>
</feature>
<proteinExistence type="predicted"/>
<sequence length="257" mass="28927">MERTDSSTAMASLVAMYEERSDDEEKKGDVSPSIASATVDDISDDEGETRNSSSPSTHSQPPSRPSSRPFLVDDNSVSSTPDVPPLKRNTSLSRSVLNKSSDEIELPPEPSGKCPRPLQEKIAKLYEKKRNMNQTWDLNDSIKRRKDFRNPSIYEKLIEFIGIDEKGTNYPPEIYDPHSWGKESFYDALDKAQKAEMEKREKERKDRTKMSYLFNTDEKKRKSKWDSQVPVGALTSSATGTKSTVIPATGSISKKPK</sequence>
<comment type="caution">
    <text evidence="2">The sequence shown here is derived from an EMBL/GenBank/DDBJ whole genome shotgun (WGS) entry which is preliminary data.</text>
</comment>
<dbReference type="GO" id="GO:0005634">
    <property type="term" value="C:nucleus"/>
    <property type="evidence" value="ECO:0007669"/>
    <property type="project" value="TreeGrafter"/>
</dbReference>
<keyword evidence="3" id="KW-1185">Reference proteome</keyword>
<name>A0AA88YBD4_PINIB</name>
<feature type="compositionally biased region" description="Polar residues" evidence="1">
    <location>
        <begin position="1"/>
        <end position="10"/>
    </location>
</feature>
<feature type="compositionally biased region" description="Polar residues" evidence="1">
    <location>
        <begin position="234"/>
        <end position="257"/>
    </location>
</feature>
<accession>A0AA88YBD4</accession>